<dbReference type="RefSeq" id="WP_253891694.1">
    <property type="nucleotide sequence ID" value="NZ_BAAAVB010000022.1"/>
</dbReference>
<gene>
    <name evidence="2" type="ORF">LV75_006900</name>
</gene>
<name>A0ABT1INY3_9PSEU</name>
<protein>
    <recommendedName>
        <fullName evidence="4">FlgD-like protein</fullName>
    </recommendedName>
</protein>
<dbReference type="EMBL" id="JAMTCO010000024">
    <property type="protein sequence ID" value="MCP2274365.1"/>
    <property type="molecule type" value="Genomic_DNA"/>
</dbReference>
<evidence type="ECO:0000256" key="1">
    <source>
        <dbReference type="SAM" id="SignalP"/>
    </source>
</evidence>
<keyword evidence="1" id="KW-0732">Signal</keyword>
<feature type="signal peptide" evidence="1">
    <location>
        <begin position="1"/>
        <end position="24"/>
    </location>
</feature>
<keyword evidence="3" id="KW-1185">Reference proteome</keyword>
<dbReference type="Proteomes" id="UP001205185">
    <property type="component" value="Unassembled WGS sequence"/>
</dbReference>
<evidence type="ECO:0000313" key="2">
    <source>
        <dbReference type="EMBL" id="MCP2274365.1"/>
    </source>
</evidence>
<organism evidence="2 3">
    <name type="scientific">Actinokineospora diospyrosa</name>
    <dbReference type="NCBI Taxonomy" id="103728"/>
    <lineage>
        <taxon>Bacteria</taxon>
        <taxon>Bacillati</taxon>
        <taxon>Actinomycetota</taxon>
        <taxon>Actinomycetes</taxon>
        <taxon>Pseudonocardiales</taxon>
        <taxon>Pseudonocardiaceae</taxon>
        <taxon>Actinokineospora</taxon>
    </lineage>
</organism>
<accession>A0ABT1INY3</accession>
<evidence type="ECO:0008006" key="4">
    <source>
        <dbReference type="Google" id="ProtNLM"/>
    </source>
</evidence>
<dbReference type="Gene3D" id="2.60.120.380">
    <property type="match status" value="1"/>
</dbReference>
<sequence>MRRFLLPAIAALLLSAATAAPALAADVNAGAQPLDGTAKVITVATANNTAYTTFTGTANQRLIIQASNASPVFGCCSISWWVAKADGTRVSSSGWATAAVETTLPTAGSYKIVVDPDATLTGSITLRAWTVAADLDAGPIALTGAQKTVTITNPGRSAFATFTGTANRRLVVKATTALTSVAWRLHGPDGAQVSWTLRESAVLEVVLPATGAYKIVVDPDGTLTGSLTLAAWDEKPQADAGPLTLGGTPRTVTIGWPGGTTATTFTGTAGQRVILETTGGEDVFGCCWLYWKVFGPDGALISQHIGDTAPELTLTKTGTHKVVFDPEEVRTGSLTLRGWVVPADLNGGAHVLTGAPRTLALNAPGQNGYTTFSATAGQHILIETSQASPAFGCCDLRWKLVAPDGSTPLAWLRSNNNNIQLRVPQTGTYKVVFDPQGTVVGSITAQVWTVAATDLDLGAMPLNGTAKVINLTEPGRNAFLTFNATAGSRVRIGSSDASPQFQRAALLWRVFGPDGKQIELNQWVDWTTDFALPLTGTYKITLDATGGLTGTLTLRASPL</sequence>
<comment type="caution">
    <text evidence="2">The sequence shown here is derived from an EMBL/GenBank/DDBJ whole genome shotgun (WGS) entry which is preliminary data.</text>
</comment>
<reference evidence="2 3" key="1">
    <citation type="submission" date="2022-06" db="EMBL/GenBank/DDBJ databases">
        <title>Genomic Encyclopedia of Archaeal and Bacterial Type Strains, Phase II (KMG-II): from individual species to whole genera.</title>
        <authorList>
            <person name="Goeker M."/>
        </authorList>
    </citation>
    <scope>NUCLEOTIDE SEQUENCE [LARGE SCALE GENOMIC DNA]</scope>
    <source>
        <strain evidence="2 3">DSM 44255</strain>
    </source>
</reference>
<evidence type="ECO:0000313" key="3">
    <source>
        <dbReference type="Proteomes" id="UP001205185"/>
    </source>
</evidence>
<proteinExistence type="predicted"/>
<feature type="chain" id="PRO_5047372422" description="FlgD-like protein" evidence="1">
    <location>
        <begin position="25"/>
        <end position="559"/>
    </location>
</feature>